<dbReference type="AlphaFoldDB" id="A0AA38S8M3"/>
<feature type="transmembrane region" description="Helical" evidence="9">
    <location>
        <begin position="605"/>
        <end position="629"/>
    </location>
</feature>
<evidence type="ECO:0000256" key="7">
    <source>
        <dbReference type="ARBA" id="ARBA00022989"/>
    </source>
</evidence>
<keyword evidence="4 9" id="KW-0812">Transmembrane</keyword>
<feature type="transmembrane region" description="Helical" evidence="9">
    <location>
        <begin position="496"/>
        <end position="516"/>
    </location>
</feature>
<feature type="transmembrane region" description="Helical" evidence="9">
    <location>
        <begin position="231"/>
        <end position="249"/>
    </location>
</feature>
<evidence type="ECO:0000256" key="6">
    <source>
        <dbReference type="ARBA" id="ARBA00022927"/>
    </source>
</evidence>
<comment type="subcellular location">
    <subcellularLocation>
        <location evidence="1">Membrane</location>
        <topology evidence="1">Multi-pass membrane protein</topology>
    </subcellularLocation>
</comment>
<proteinExistence type="inferred from homology"/>
<feature type="transmembrane region" description="Helical" evidence="9">
    <location>
        <begin position="108"/>
        <end position="130"/>
    </location>
</feature>
<evidence type="ECO:0000313" key="10">
    <source>
        <dbReference type="EMBL" id="KAJ9158225.1"/>
    </source>
</evidence>
<dbReference type="InterPro" id="IPR004648">
    <property type="entry name" value="Oligpept_transpt"/>
</dbReference>
<name>A0AA38S8M3_9PEZI</name>
<gene>
    <name evidence="10" type="ORF">NKR19_g3529</name>
</gene>
<dbReference type="InterPro" id="IPR004813">
    <property type="entry name" value="OPT"/>
</dbReference>
<reference evidence="10" key="1">
    <citation type="submission" date="2022-07" db="EMBL/GenBank/DDBJ databases">
        <title>Fungi with potential for degradation of polypropylene.</title>
        <authorList>
            <person name="Gostincar C."/>
        </authorList>
    </citation>
    <scope>NUCLEOTIDE SEQUENCE</scope>
    <source>
        <strain evidence="10">EXF-13287</strain>
    </source>
</reference>
<dbReference type="GO" id="GO:0016020">
    <property type="term" value="C:membrane"/>
    <property type="evidence" value="ECO:0007669"/>
    <property type="project" value="UniProtKB-SubCell"/>
</dbReference>
<accession>A0AA38S8M3</accession>
<dbReference type="GO" id="GO:0035673">
    <property type="term" value="F:oligopeptide transmembrane transporter activity"/>
    <property type="evidence" value="ECO:0007669"/>
    <property type="project" value="InterPro"/>
</dbReference>
<dbReference type="Pfam" id="PF03169">
    <property type="entry name" value="OPT"/>
    <property type="match status" value="1"/>
</dbReference>
<dbReference type="PANTHER" id="PTHR22601">
    <property type="entry name" value="ISP4 LIKE PROTEIN"/>
    <property type="match status" value="1"/>
</dbReference>
<keyword evidence="11" id="KW-1185">Reference proteome</keyword>
<feature type="transmembrane region" description="Helical" evidence="9">
    <location>
        <begin position="136"/>
        <end position="156"/>
    </location>
</feature>
<evidence type="ECO:0000313" key="11">
    <source>
        <dbReference type="Proteomes" id="UP001174691"/>
    </source>
</evidence>
<keyword evidence="7 9" id="KW-1133">Transmembrane helix</keyword>
<comment type="caution">
    <text evidence="10">The sequence shown here is derived from an EMBL/GenBank/DDBJ whole genome shotgun (WGS) entry which is preliminary data.</text>
</comment>
<evidence type="ECO:0000256" key="5">
    <source>
        <dbReference type="ARBA" id="ARBA00022856"/>
    </source>
</evidence>
<feature type="transmembrane region" description="Helical" evidence="9">
    <location>
        <begin position="441"/>
        <end position="463"/>
    </location>
</feature>
<sequence length="807" mass="89670">MTDRADNTIMASAINPVEGKVIEVPSHQAVNEKKIVTASAPEKLGIATEKEGGAYDSSEIQAAPPLYDVGSHHDSDEKDTGSEDVIIITGADAAAHLLPMRDDHEPALTFRSIFLASVLSCFQAVMYQIYQFKPTLITIQGTFIVIIAYFLGNAWANFLPRGDRLEAKWRAKGNQGTPPRWIKVVSFFNHRPFNLKEHSICSITATSASQAAVSIQVFAAQDLFYGMELNATTVILSIISIGLFGYGVCGIMRPIAVWHVEAVYWSSLPTVKTLQGLHWQGVKTSKPLRYFWYAFTGMFFYEFFPAYIWPWLNAVSIPCLAAMHATGEKAATLTNLFGGSLNNEGLGLFTLSFDWQYITSFQTSLPLKLQVHQAVGLFICMLAMLGIYYNNNWDAKSQPFMSTRLRTADGETYPIAKVFVNGVLDHDALAEYGLPRLTATFAYAMFMANAAIGALVTHCILFWGGDVARAFKSAKDGRYDDRHHAYMAKNYKEVPWWWYIFLLVGSFVLGLVVVIKEQITLPAWAYVVALIVGMIIAPFSTLLFSRYGNGIATNNLSKMLAGLMVPERPVGNMYFAAWSHNVINNAVTLSQDLKMGEYLKIPPRVMFLTQVYGTVLGGFINYAVMISIVSGNRDVLRDTDGNSSWSGATIQAYNTNATSWALARYLYKVGSTYYMVPIGIAVGAGLVVVHRIVAYFIPKVRGVATNELNMPQLIQYAGYLPYNQSQTCVILSWTIAGFYVQYYLRNYRPRIFKDYSYLITGAFDGASLLALFILSFAVFGAGGPVVKFPKWWGNNSDGYYDLCPMPE</sequence>
<organism evidence="10 11">
    <name type="scientific">Coniochaeta hoffmannii</name>
    <dbReference type="NCBI Taxonomy" id="91930"/>
    <lineage>
        <taxon>Eukaryota</taxon>
        <taxon>Fungi</taxon>
        <taxon>Dikarya</taxon>
        <taxon>Ascomycota</taxon>
        <taxon>Pezizomycotina</taxon>
        <taxon>Sordariomycetes</taxon>
        <taxon>Sordariomycetidae</taxon>
        <taxon>Coniochaetales</taxon>
        <taxon>Coniochaetaceae</taxon>
        <taxon>Coniochaeta</taxon>
    </lineage>
</organism>
<evidence type="ECO:0000256" key="4">
    <source>
        <dbReference type="ARBA" id="ARBA00022692"/>
    </source>
</evidence>
<feature type="transmembrane region" description="Helical" evidence="9">
    <location>
        <begin position="756"/>
        <end position="782"/>
    </location>
</feature>
<keyword evidence="5" id="KW-0571">Peptide transport</keyword>
<feature type="transmembrane region" description="Helical" evidence="9">
    <location>
        <begin position="371"/>
        <end position="389"/>
    </location>
</feature>
<keyword evidence="8 9" id="KW-0472">Membrane</keyword>
<keyword evidence="6" id="KW-0653">Protein transport</keyword>
<evidence type="ECO:0000256" key="9">
    <source>
        <dbReference type="SAM" id="Phobius"/>
    </source>
</evidence>
<dbReference type="EMBL" id="JANBVN010000040">
    <property type="protein sequence ID" value="KAJ9158225.1"/>
    <property type="molecule type" value="Genomic_DNA"/>
</dbReference>
<evidence type="ECO:0000256" key="8">
    <source>
        <dbReference type="ARBA" id="ARBA00023136"/>
    </source>
</evidence>
<dbReference type="Proteomes" id="UP001174691">
    <property type="component" value="Unassembled WGS sequence"/>
</dbReference>
<feature type="transmembrane region" description="Helical" evidence="9">
    <location>
        <begin position="724"/>
        <end position="744"/>
    </location>
</feature>
<evidence type="ECO:0000256" key="2">
    <source>
        <dbReference type="ARBA" id="ARBA00008807"/>
    </source>
</evidence>
<dbReference type="NCBIfam" id="TIGR00728">
    <property type="entry name" value="OPT_sfam"/>
    <property type="match status" value="1"/>
</dbReference>
<comment type="similarity">
    <text evidence="2">Belongs to the oligopeptide OPT transporter family.</text>
</comment>
<dbReference type="GO" id="GO:0015031">
    <property type="term" value="P:protein transport"/>
    <property type="evidence" value="ECO:0007669"/>
    <property type="project" value="UniProtKB-KW"/>
</dbReference>
<feature type="transmembrane region" description="Helical" evidence="9">
    <location>
        <begin position="673"/>
        <end position="697"/>
    </location>
</feature>
<evidence type="ECO:0000256" key="1">
    <source>
        <dbReference type="ARBA" id="ARBA00004141"/>
    </source>
</evidence>
<protein>
    <submittedName>
        <fullName evidence="10">OPT oligopeptide transporter</fullName>
    </submittedName>
</protein>
<feature type="transmembrane region" description="Helical" evidence="9">
    <location>
        <begin position="290"/>
        <end position="308"/>
    </location>
</feature>
<keyword evidence="3" id="KW-0813">Transport</keyword>
<evidence type="ECO:0000256" key="3">
    <source>
        <dbReference type="ARBA" id="ARBA00022448"/>
    </source>
</evidence>
<feature type="transmembrane region" description="Helical" evidence="9">
    <location>
        <begin position="523"/>
        <end position="544"/>
    </location>
</feature>